<proteinExistence type="predicted"/>
<accession>A0A938XDL1</accession>
<dbReference type="Proteomes" id="UP000705508">
    <property type="component" value="Unassembled WGS sequence"/>
</dbReference>
<protein>
    <submittedName>
        <fullName evidence="1">Uncharacterized protein</fullName>
    </submittedName>
</protein>
<reference evidence="1" key="1">
    <citation type="submission" date="2020-08" db="EMBL/GenBank/DDBJ databases">
        <authorList>
            <person name="Cejkova D."/>
            <person name="Kubasova T."/>
            <person name="Jahodarova E."/>
            <person name="Rychlik I."/>
        </authorList>
    </citation>
    <scope>NUCLEOTIDE SEQUENCE</scope>
    <source>
        <strain evidence="1">An582</strain>
    </source>
</reference>
<comment type="caution">
    <text evidence="1">The sequence shown here is derived from an EMBL/GenBank/DDBJ whole genome shotgun (WGS) entry which is preliminary data.</text>
</comment>
<dbReference type="AlphaFoldDB" id="A0A938XDL1"/>
<dbReference type="EMBL" id="JACJKS010000034">
    <property type="protein sequence ID" value="MBM6949501.1"/>
    <property type="molecule type" value="Genomic_DNA"/>
</dbReference>
<dbReference type="RefSeq" id="WP_204907490.1">
    <property type="nucleotide sequence ID" value="NZ_JACJKS010000034.1"/>
</dbReference>
<evidence type="ECO:0000313" key="1">
    <source>
        <dbReference type="EMBL" id="MBM6949501.1"/>
    </source>
</evidence>
<evidence type="ECO:0000313" key="2">
    <source>
        <dbReference type="Proteomes" id="UP000705508"/>
    </source>
</evidence>
<name>A0A938XDL1_9CLOT</name>
<gene>
    <name evidence="1" type="ORF">H6A20_12795</name>
</gene>
<reference evidence="1" key="2">
    <citation type="journal article" date="2021" name="Sci. Rep.">
        <title>The distribution of antibiotic resistance genes in chicken gut microbiota commensals.</title>
        <authorList>
            <person name="Juricova H."/>
            <person name="Matiasovicova J."/>
            <person name="Kubasova T."/>
            <person name="Cejkova D."/>
            <person name="Rychlik I."/>
        </authorList>
    </citation>
    <scope>NUCLEOTIDE SEQUENCE</scope>
    <source>
        <strain evidence="1">An582</strain>
    </source>
</reference>
<sequence>MPGTKSLSGSESLPEAQDLMLHTPPANRWLPEVPLPLFFSFVPPFFCPGLMNRFAARPVTPKSIQTLFLSFYGFTVSFFKDLCRLLSRQFIKKRMAHLRQSIFCVKIPKHLDCAKGIADHDRRPATSCKLKRYYTLYRVDGLNFPLKASFLKMAQVRHSVFLVWR</sequence>
<organism evidence="1 2">
    <name type="scientific">Mordavella massiliensis</name>
    <dbReference type="NCBI Taxonomy" id="1871024"/>
    <lineage>
        <taxon>Bacteria</taxon>
        <taxon>Bacillati</taxon>
        <taxon>Bacillota</taxon>
        <taxon>Clostridia</taxon>
        <taxon>Eubacteriales</taxon>
        <taxon>Clostridiaceae</taxon>
        <taxon>Mordavella</taxon>
    </lineage>
</organism>